<dbReference type="InParanoid" id="A0A165UFL2"/>
<feature type="compositionally biased region" description="Acidic residues" evidence="3">
    <location>
        <begin position="97"/>
        <end position="109"/>
    </location>
</feature>
<dbReference type="OrthoDB" id="445677at2759"/>
<proteinExistence type="inferred from homology"/>
<dbReference type="GO" id="GO:0000812">
    <property type="term" value="C:Swr1 complex"/>
    <property type="evidence" value="ECO:0007669"/>
    <property type="project" value="TreeGrafter"/>
</dbReference>
<feature type="compositionally biased region" description="Basic and acidic residues" evidence="3">
    <location>
        <begin position="80"/>
        <end position="95"/>
    </location>
</feature>
<feature type="compositionally biased region" description="Basic residues" evidence="3">
    <location>
        <begin position="190"/>
        <end position="200"/>
    </location>
</feature>
<dbReference type="Pfam" id="PF07572">
    <property type="entry name" value="BCNT"/>
    <property type="match status" value="1"/>
</dbReference>
<dbReference type="EMBL" id="KV425559">
    <property type="protein sequence ID" value="KZT28076.1"/>
    <property type="molecule type" value="Genomic_DNA"/>
</dbReference>
<feature type="compositionally biased region" description="Basic and acidic residues" evidence="3">
    <location>
        <begin position="1"/>
        <end position="10"/>
    </location>
</feature>
<evidence type="ECO:0000259" key="4">
    <source>
        <dbReference type="PROSITE" id="PS51279"/>
    </source>
</evidence>
<organism evidence="5 6">
    <name type="scientific">Neolentinus lepideus HHB14362 ss-1</name>
    <dbReference type="NCBI Taxonomy" id="1314782"/>
    <lineage>
        <taxon>Eukaryota</taxon>
        <taxon>Fungi</taxon>
        <taxon>Dikarya</taxon>
        <taxon>Basidiomycota</taxon>
        <taxon>Agaricomycotina</taxon>
        <taxon>Agaricomycetes</taxon>
        <taxon>Gloeophyllales</taxon>
        <taxon>Gloeophyllaceae</taxon>
        <taxon>Neolentinus</taxon>
    </lineage>
</organism>
<dbReference type="AlphaFoldDB" id="A0A165UFL2"/>
<evidence type="ECO:0000256" key="3">
    <source>
        <dbReference type="SAM" id="MobiDB-lite"/>
    </source>
</evidence>
<sequence>MPPLVDHRDSDSEDDADYVPPADDGSSSDDEEQEQKTKIDAERRAAVTEEEKEAQKRDAAWASFQASLSSTAASTSGAHEPSKMVKIEKRYRFAGEDVVEVQEVPEDSDEARKWPRWQPANSQPAPLPPASAPAATSTQSVENSPKPHGPAPAHISESSTAHTSTSPSFSTPSASITPPPTPATSTSRSPARRPGPRKPKTILNSLPSSQKPKKLTTLDKSAMDWQAANAQDQALKDELEANRRGGGYLEKVEFLQRVDERRDAVMEAGRAGKRRKL</sequence>
<feature type="region of interest" description="Disordered" evidence="3">
    <location>
        <begin position="1"/>
        <end position="218"/>
    </location>
</feature>
<accession>A0A165UFL2</accession>
<dbReference type="PANTHER" id="PTHR48407:SF1">
    <property type="entry name" value="CRANIOFACIAL DEVELOPMENT PROTEIN 1"/>
    <property type="match status" value="1"/>
</dbReference>
<dbReference type="PROSITE" id="PS51279">
    <property type="entry name" value="BCNT_C"/>
    <property type="match status" value="1"/>
</dbReference>
<dbReference type="InterPro" id="IPR027124">
    <property type="entry name" value="Swc5/CFDP1/2"/>
</dbReference>
<evidence type="ECO:0000313" key="5">
    <source>
        <dbReference type="EMBL" id="KZT28076.1"/>
    </source>
</evidence>
<keyword evidence="6" id="KW-1185">Reference proteome</keyword>
<feature type="domain" description="BCNT-C" evidence="4">
    <location>
        <begin position="196"/>
        <end position="276"/>
    </location>
</feature>
<dbReference type="Proteomes" id="UP000076761">
    <property type="component" value="Unassembled WGS sequence"/>
</dbReference>
<evidence type="ECO:0000256" key="2">
    <source>
        <dbReference type="ARBA" id="ARBA00019138"/>
    </source>
</evidence>
<comment type="similarity">
    <text evidence="1">Belongs to the SWC5 family.</text>
</comment>
<feature type="compositionally biased region" description="Low complexity" evidence="3">
    <location>
        <begin position="62"/>
        <end position="78"/>
    </location>
</feature>
<evidence type="ECO:0000256" key="1">
    <source>
        <dbReference type="ARBA" id="ARBA00010465"/>
    </source>
</evidence>
<reference evidence="5 6" key="1">
    <citation type="journal article" date="2016" name="Mol. Biol. Evol.">
        <title>Comparative Genomics of Early-Diverging Mushroom-Forming Fungi Provides Insights into the Origins of Lignocellulose Decay Capabilities.</title>
        <authorList>
            <person name="Nagy L.G."/>
            <person name="Riley R."/>
            <person name="Tritt A."/>
            <person name="Adam C."/>
            <person name="Daum C."/>
            <person name="Floudas D."/>
            <person name="Sun H."/>
            <person name="Yadav J.S."/>
            <person name="Pangilinan J."/>
            <person name="Larsson K.H."/>
            <person name="Matsuura K."/>
            <person name="Barry K."/>
            <person name="Labutti K."/>
            <person name="Kuo R."/>
            <person name="Ohm R.A."/>
            <person name="Bhattacharya S.S."/>
            <person name="Shirouzu T."/>
            <person name="Yoshinaga Y."/>
            <person name="Martin F.M."/>
            <person name="Grigoriev I.V."/>
            <person name="Hibbett D.S."/>
        </authorList>
    </citation>
    <scope>NUCLEOTIDE SEQUENCE [LARGE SCALE GENOMIC DNA]</scope>
    <source>
        <strain evidence="5 6">HHB14362 ss-1</strain>
    </source>
</reference>
<evidence type="ECO:0000313" key="6">
    <source>
        <dbReference type="Proteomes" id="UP000076761"/>
    </source>
</evidence>
<feature type="compositionally biased region" description="Low complexity" evidence="3">
    <location>
        <begin position="156"/>
        <end position="176"/>
    </location>
</feature>
<feature type="compositionally biased region" description="Basic and acidic residues" evidence="3">
    <location>
        <begin position="34"/>
        <end position="59"/>
    </location>
</feature>
<dbReference type="PANTHER" id="PTHR48407">
    <property type="entry name" value="CRANIOFACIAL DEVELOPMENT PROTEIN 1"/>
    <property type="match status" value="1"/>
</dbReference>
<protein>
    <recommendedName>
        <fullName evidence="2">SWR1-complex protein 5</fullName>
    </recommendedName>
</protein>
<dbReference type="STRING" id="1314782.A0A165UFL2"/>
<name>A0A165UFL2_9AGAM</name>
<dbReference type="InterPro" id="IPR011421">
    <property type="entry name" value="BCNT-C"/>
</dbReference>
<gene>
    <name evidence="5" type="ORF">NEOLEDRAFT_1059438</name>
</gene>